<name>A0A6J3IYE5_SAPAP</name>
<accession>A0A6J3IYE5</accession>
<dbReference type="Proteomes" id="UP000504640">
    <property type="component" value="Unplaced"/>
</dbReference>
<protein>
    <submittedName>
        <fullName evidence="2">Uncharacterized protein LOC116559966</fullName>
    </submittedName>
</protein>
<dbReference type="AlphaFoldDB" id="A0A6J3IYE5"/>
<evidence type="ECO:0000313" key="2">
    <source>
        <dbReference type="RefSeq" id="XP_032147014.1"/>
    </source>
</evidence>
<sequence length="221" mass="24606">MRMAICELLSSFEFWIKCEIFAISLMVFNLVRRRLATEICKKLTIQRKHLQARGPDPHHSVLPVRWDGEDARRLPSFILSHSPTEPAAHRKAVSLGSSYKQSQKSANVYRCHFSNLPPPTGSPAPFRQAHFHQRRMPVGLKRLQAGGAGVVMEGAGREAEPLLAELASSRNLNSAGRGRAAVSGRSLELSPALRDFCQRLERFGVRAEEQNQAEEISLNSG</sequence>
<proteinExistence type="predicted"/>
<evidence type="ECO:0000313" key="1">
    <source>
        <dbReference type="Proteomes" id="UP000504640"/>
    </source>
</evidence>
<organism evidence="1 2">
    <name type="scientific">Sapajus apella</name>
    <name type="common">Brown-capped capuchin</name>
    <name type="synonym">Cebus apella</name>
    <dbReference type="NCBI Taxonomy" id="9515"/>
    <lineage>
        <taxon>Eukaryota</taxon>
        <taxon>Metazoa</taxon>
        <taxon>Chordata</taxon>
        <taxon>Craniata</taxon>
        <taxon>Vertebrata</taxon>
        <taxon>Euteleostomi</taxon>
        <taxon>Mammalia</taxon>
        <taxon>Eutheria</taxon>
        <taxon>Euarchontoglires</taxon>
        <taxon>Primates</taxon>
        <taxon>Haplorrhini</taxon>
        <taxon>Platyrrhini</taxon>
        <taxon>Cebidae</taxon>
        <taxon>Cebinae</taxon>
        <taxon>Sapajus</taxon>
    </lineage>
</organism>
<keyword evidence="1" id="KW-1185">Reference proteome</keyword>
<dbReference type="RefSeq" id="XP_032147014.1">
    <property type="nucleotide sequence ID" value="XM_032291123.1"/>
</dbReference>
<reference evidence="2" key="1">
    <citation type="submission" date="2025-08" db="UniProtKB">
        <authorList>
            <consortium name="RefSeq"/>
        </authorList>
    </citation>
    <scope>IDENTIFICATION</scope>
    <source>
        <tissue evidence="2">Blood</tissue>
    </source>
</reference>
<dbReference type="GeneID" id="116559966"/>
<gene>
    <name evidence="2" type="primary">LOC116559966</name>
</gene>